<evidence type="ECO:0000256" key="4">
    <source>
        <dbReference type="SAM" id="MobiDB-lite"/>
    </source>
</evidence>
<evidence type="ECO:0000256" key="1">
    <source>
        <dbReference type="ARBA" id="ARBA00022737"/>
    </source>
</evidence>
<dbReference type="PANTHER" id="PTHR24171:SF8">
    <property type="entry name" value="BRCA1-ASSOCIATED RING DOMAIN PROTEIN 1"/>
    <property type="match status" value="1"/>
</dbReference>
<dbReference type="EMBL" id="CAWYQH010000108">
    <property type="protein sequence ID" value="CAK8689529.1"/>
    <property type="molecule type" value="Genomic_DNA"/>
</dbReference>
<feature type="region of interest" description="Disordered" evidence="4">
    <location>
        <begin position="1"/>
        <end position="54"/>
    </location>
</feature>
<gene>
    <name evidence="5" type="ORF">CVLEPA_LOCUS21518</name>
</gene>
<feature type="repeat" description="ANK" evidence="3">
    <location>
        <begin position="110"/>
        <end position="142"/>
    </location>
</feature>
<proteinExistence type="predicted"/>
<name>A0ABP0GCK6_CLALP</name>
<keyword evidence="1" id="KW-0677">Repeat</keyword>
<dbReference type="SMART" id="SM00248">
    <property type="entry name" value="ANK"/>
    <property type="match status" value="5"/>
</dbReference>
<accession>A0ABP0GCK6</accession>
<dbReference type="PROSITE" id="PS50088">
    <property type="entry name" value="ANK_REPEAT"/>
    <property type="match status" value="4"/>
</dbReference>
<feature type="repeat" description="ANK" evidence="3">
    <location>
        <begin position="176"/>
        <end position="208"/>
    </location>
</feature>
<feature type="compositionally biased region" description="Polar residues" evidence="4">
    <location>
        <begin position="10"/>
        <end position="19"/>
    </location>
</feature>
<comment type="caution">
    <text evidence="5">The sequence shown here is derived from an EMBL/GenBank/DDBJ whole genome shotgun (WGS) entry which is preliminary data.</text>
</comment>
<dbReference type="PANTHER" id="PTHR24171">
    <property type="entry name" value="ANKYRIN REPEAT DOMAIN-CONTAINING PROTEIN 39-RELATED"/>
    <property type="match status" value="1"/>
</dbReference>
<evidence type="ECO:0000256" key="2">
    <source>
        <dbReference type="ARBA" id="ARBA00023043"/>
    </source>
</evidence>
<protein>
    <submittedName>
        <fullName evidence="5">Uncharacterized protein</fullName>
    </submittedName>
</protein>
<evidence type="ECO:0000256" key="3">
    <source>
        <dbReference type="PROSITE-ProRule" id="PRU00023"/>
    </source>
</evidence>
<feature type="repeat" description="ANK" evidence="3">
    <location>
        <begin position="209"/>
        <end position="241"/>
    </location>
</feature>
<dbReference type="Pfam" id="PF00023">
    <property type="entry name" value="Ank"/>
    <property type="match status" value="2"/>
</dbReference>
<dbReference type="InterPro" id="IPR002110">
    <property type="entry name" value="Ankyrin_rpt"/>
</dbReference>
<feature type="region of interest" description="Disordered" evidence="4">
    <location>
        <begin position="281"/>
        <end position="316"/>
    </location>
</feature>
<keyword evidence="6" id="KW-1185">Reference proteome</keyword>
<dbReference type="Proteomes" id="UP001642483">
    <property type="component" value="Unassembled WGS sequence"/>
</dbReference>
<keyword evidence="2 3" id="KW-0040">ANK repeat</keyword>
<dbReference type="Gene3D" id="1.25.40.20">
    <property type="entry name" value="Ankyrin repeat-containing domain"/>
    <property type="match status" value="2"/>
</dbReference>
<feature type="repeat" description="ANK" evidence="3">
    <location>
        <begin position="143"/>
        <end position="175"/>
    </location>
</feature>
<sequence length="341" mass="38362">MLRKKKDTNDVQIKSASTRSGRKSLVEARGHIRPSPSPTPKRKTSSNEKRKTSRIHLGRINYSVDCNEEEPEPTGPISQYDFFTAACCGKMKAITKFLDDGGDVNTVDSCNRTALHRAALYEQTQTAELLIRRGAKVNRCDKLNNIPLHWACRGTSFDMVQLLLNNRAKVNFKDKLLNTPLHVATRVGFTACVDYLLECGAKINEPDSEGDTAIHDAVRLGRHKVVRTLILHGADMFLKNKDGKTPTDLIQSWYNNVKDAVKQAELERKRKELNAQKLADEMRESSRFGEKLAVNEERRSEKSSEGLLTHGKMEEPTVIADKMENFQEDGVIFFKGGSNTN</sequence>
<feature type="compositionally biased region" description="Basic and acidic residues" evidence="4">
    <location>
        <begin position="281"/>
        <end position="304"/>
    </location>
</feature>
<evidence type="ECO:0000313" key="6">
    <source>
        <dbReference type="Proteomes" id="UP001642483"/>
    </source>
</evidence>
<dbReference type="InterPro" id="IPR036770">
    <property type="entry name" value="Ankyrin_rpt-contain_sf"/>
</dbReference>
<dbReference type="Pfam" id="PF12796">
    <property type="entry name" value="Ank_2"/>
    <property type="match status" value="1"/>
</dbReference>
<dbReference type="PROSITE" id="PS50297">
    <property type="entry name" value="ANK_REP_REGION"/>
    <property type="match status" value="4"/>
</dbReference>
<evidence type="ECO:0000313" key="5">
    <source>
        <dbReference type="EMBL" id="CAK8689529.1"/>
    </source>
</evidence>
<organism evidence="5 6">
    <name type="scientific">Clavelina lepadiformis</name>
    <name type="common">Light-bulb sea squirt</name>
    <name type="synonym">Ascidia lepadiformis</name>
    <dbReference type="NCBI Taxonomy" id="159417"/>
    <lineage>
        <taxon>Eukaryota</taxon>
        <taxon>Metazoa</taxon>
        <taxon>Chordata</taxon>
        <taxon>Tunicata</taxon>
        <taxon>Ascidiacea</taxon>
        <taxon>Aplousobranchia</taxon>
        <taxon>Clavelinidae</taxon>
        <taxon>Clavelina</taxon>
    </lineage>
</organism>
<dbReference type="SUPFAM" id="SSF48403">
    <property type="entry name" value="Ankyrin repeat"/>
    <property type="match status" value="1"/>
</dbReference>
<reference evidence="5 6" key="1">
    <citation type="submission" date="2024-02" db="EMBL/GenBank/DDBJ databases">
        <authorList>
            <person name="Daric V."/>
            <person name="Darras S."/>
        </authorList>
    </citation>
    <scope>NUCLEOTIDE SEQUENCE [LARGE SCALE GENOMIC DNA]</scope>
</reference>